<comment type="subcellular location">
    <subcellularLocation>
        <location evidence="1 7">Cell membrane</location>
        <topology evidence="1 7">Multi-pass membrane protein</topology>
    </subcellularLocation>
</comment>
<sequence>MLEEFSTTVLLIVAGLFPIINPPAAAFIVLSIVPHASPAERAELARRITLNSLVLLLVSLSVGAYVLSFFGISIPVLRVAGGVVIAMAGWTLLQSPADDQTEAAPSAAHTASLRAKAFYPLTLPVTVGPGAIAVAIALGTGLPRSGLSMGHLIGVVVALAILSASIYVCMRFAGHLNRLLGTVGTQVAMRLFAFIIFCIGVQIFWLGVSELIGSLHLH</sequence>
<evidence type="ECO:0000313" key="9">
    <source>
        <dbReference type="Proteomes" id="UP000243719"/>
    </source>
</evidence>
<feature type="transmembrane region" description="Helical" evidence="7">
    <location>
        <begin position="12"/>
        <end position="36"/>
    </location>
</feature>
<feature type="transmembrane region" description="Helical" evidence="7">
    <location>
        <begin position="76"/>
        <end position="93"/>
    </location>
</feature>
<evidence type="ECO:0000256" key="7">
    <source>
        <dbReference type="RuleBase" id="RU362048"/>
    </source>
</evidence>
<keyword evidence="4 7" id="KW-0812">Transmembrane</keyword>
<reference evidence="9" key="1">
    <citation type="submission" date="2016-09" db="EMBL/GenBank/DDBJ databases">
        <authorList>
            <person name="Varghese N."/>
            <person name="Submissions S."/>
        </authorList>
    </citation>
    <scope>NUCLEOTIDE SEQUENCE [LARGE SCALE GENOMIC DNA]</scope>
    <source>
        <strain evidence="9">JS23</strain>
    </source>
</reference>
<evidence type="ECO:0000256" key="2">
    <source>
        <dbReference type="ARBA" id="ARBA00009784"/>
    </source>
</evidence>
<keyword evidence="6 7" id="KW-0472">Membrane</keyword>
<evidence type="ECO:0000256" key="4">
    <source>
        <dbReference type="ARBA" id="ARBA00022692"/>
    </source>
</evidence>
<dbReference type="PANTHER" id="PTHR33508">
    <property type="entry name" value="UPF0056 MEMBRANE PROTEIN YHCE"/>
    <property type="match status" value="1"/>
</dbReference>
<evidence type="ECO:0000256" key="5">
    <source>
        <dbReference type="ARBA" id="ARBA00022989"/>
    </source>
</evidence>
<organism evidence="8 9">
    <name type="scientific">Chitinasiproducens palmae</name>
    <dbReference type="NCBI Taxonomy" id="1770053"/>
    <lineage>
        <taxon>Bacteria</taxon>
        <taxon>Pseudomonadati</taxon>
        <taxon>Pseudomonadota</taxon>
        <taxon>Betaproteobacteria</taxon>
        <taxon>Burkholderiales</taxon>
        <taxon>Burkholderiaceae</taxon>
        <taxon>Chitinasiproducens</taxon>
    </lineage>
</organism>
<dbReference type="InterPro" id="IPR002771">
    <property type="entry name" value="Multi_antbiot-R_MarC"/>
</dbReference>
<dbReference type="GO" id="GO:0005886">
    <property type="term" value="C:plasma membrane"/>
    <property type="evidence" value="ECO:0007669"/>
    <property type="project" value="UniProtKB-SubCell"/>
</dbReference>
<feature type="transmembrane region" description="Helical" evidence="7">
    <location>
        <begin position="117"/>
        <end position="138"/>
    </location>
</feature>
<dbReference type="PANTHER" id="PTHR33508:SF1">
    <property type="entry name" value="UPF0056 MEMBRANE PROTEIN YHCE"/>
    <property type="match status" value="1"/>
</dbReference>
<evidence type="ECO:0000313" key="8">
    <source>
        <dbReference type="EMBL" id="SDV51252.1"/>
    </source>
</evidence>
<keyword evidence="5 7" id="KW-1133">Transmembrane helix</keyword>
<feature type="transmembrane region" description="Helical" evidence="7">
    <location>
        <begin position="48"/>
        <end position="70"/>
    </location>
</feature>
<feature type="transmembrane region" description="Helical" evidence="7">
    <location>
        <begin position="150"/>
        <end position="170"/>
    </location>
</feature>
<keyword evidence="3" id="KW-1003">Cell membrane</keyword>
<dbReference type="Proteomes" id="UP000243719">
    <property type="component" value="Unassembled WGS sequence"/>
</dbReference>
<dbReference type="NCBIfam" id="TIGR00427">
    <property type="entry name" value="NAAT family transporter"/>
    <property type="match status" value="1"/>
</dbReference>
<accession>A0A1H2PVD3</accession>
<dbReference type="EMBL" id="FNLO01000016">
    <property type="protein sequence ID" value="SDV51252.1"/>
    <property type="molecule type" value="Genomic_DNA"/>
</dbReference>
<keyword evidence="9" id="KW-1185">Reference proteome</keyword>
<gene>
    <name evidence="8" type="ORF">SAMN05216551_1166</name>
</gene>
<evidence type="ECO:0000256" key="3">
    <source>
        <dbReference type="ARBA" id="ARBA00022475"/>
    </source>
</evidence>
<evidence type="ECO:0000256" key="6">
    <source>
        <dbReference type="ARBA" id="ARBA00023136"/>
    </source>
</evidence>
<comment type="similarity">
    <text evidence="2 7">Belongs to the UPF0056 (MarC) family.</text>
</comment>
<proteinExistence type="inferred from homology"/>
<dbReference type="RefSeq" id="WP_091912752.1">
    <property type="nucleotide sequence ID" value="NZ_FNLO01000016.1"/>
</dbReference>
<evidence type="ECO:0000256" key="1">
    <source>
        <dbReference type="ARBA" id="ARBA00004651"/>
    </source>
</evidence>
<name>A0A1H2PVD3_9BURK</name>
<dbReference type="OrthoDB" id="21094at2"/>
<feature type="transmembrane region" description="Helical" evidence="7">
    <location>
        <begin position="191"/>
        <end position="208"/>
    </location>
</feature>
<dbReference type="Pfam" id="PF01914">
    <property type="entry name" value="MarC"/>
    <property type="match status" value="1"/>
</dbReference>
<protein>
    <recommendedName>
        <fullName evidence="7">UPF0056 membrane protein</fullName>
    </recommendedName>
</protein>
<dbReference type="AlphaFoldDB" id="A0A1H2PVD3"/>